<accession>A0AAV4DA69</accession>
<reference evidence="2 3" key="1">
    <citation type="journal article" date="2021" name="Elife">
        <title>Chloroplast acquisition without the gene transfer in kleptoplastic sea slugs, Plakobranchus ocellatus.</title>
        <authorList>
            <person name="Maeda T."/>
            <person name="Takahashi S."/>
            <person name="Yoshida T."/>
            <person name="Shimamura S."/>
            <person name="Takaki Y."/>
            <person name="Nagai Y."/>
            <person name="Toyoda A."/>
            <person name="Suzuki Y."/>
            <person name="Arimoto A."/>
            <person name="Ishii H."/>
            <person name="Satoh N."/>
            <person name="Nishiyama T."/>
            <person name="Hasebe M."/>
            <person name="Maruyama T."/>
            <person name="Minagawa J."/>
            <person name="Obokata J."/>
            <person name="Shigenobu S."/>
        </authorList>
    </citation>
    <scope>NUCLEOTIDE SEQUENCE [LARGE SCALE GENOMIC DNA]</scope>
</reference>
<feature type="chain" id="PRO_5043618523" description="Secreted protein" evidence="1">
    <location>
        <begin position="26"/>
        <end position="157"/>
    </location>
</feature>
<dbReference type="EMBL" id="BLXT01007673">
    <property type="protein sequence ID" value="GFO41158.1"/>
    <property type="molecule type" value="Genomic_DNA"/>
</dbReference>
<protein>
    <recommendedName>
        <fullName evidence="4">Secreted protein</fullName>
    </recommendedName>
</protein>
<keyword evidence="1" id="KW-0732">Signal</keyword>
<gene>
    <name evidence="2" type="ORF">PoB_006766300</name>
</gene>
<feature type="signal peptide" evidence="1">
    <location>
        <begin position="1"/>
        <end position="25"/>
    </location>
</feature>
<name>A0AAV4DA69_9GAST</name>
<evidence type="ECO:0000313" key="2">
    <source>
        <dbReference type="EMBL" id="GFO41158.1"/>
    </source>
</evidence>
<keyword evidence="3" id="KW-1185">Reference proteome</keyword>
<sequence length="157" mass="18029">MWFLPFSSGRLTLLHQICFSPSTLCFSCWFHLRVFHGSFDCDFAGPSRTVYWPFVLILPGTELFRICFSCRDIATGRPTQWAGRYLSNTLCGGDPEAPWMPILTHCECPSGQPCGRREAISAYPQREGRILPDRGRKQGFHTARLHLHERLNGKRRI</sequence>
<organism evidence="2 3">
    <name type="scientific">Plakobranchus ocellatus</name>
    <dbReference type="NCBI Taxonomy" id="259542"/>
    <lineage>
        <taxon>Eukaryota</taxon>
        <taxon>Metazoa</taxon>
        <taxon>Spiralia</taxon>
        <taxon>Lophotrochozoa</taxon>
        <taxon>Mollusca</taxon>
        <taxon>Gastropoda</taxon>
        <taxon>Heterobranchia</taxon>
        <taxon>Euthyneura</taxon>
        <taxon>Panpulmonata</taxon>
        <taxon>Sacoglossa</taxon>
        <taxon>Placobranchoidea</taxon>
        <taxon>Plakobranchidae</taxon>
        <taxon>Plakobranchus</taxon>
    </lineage>
</organism>
<evidence type="ECO:0000313" key="3">
    <source>
        <dbReference type="Proteomes" id="UP000735302"/>
    </source>
</evidence>
<evidence type="ECO:0000256" key="1">
    <source>
        <dbReference type="SAM" id="SignalP"/>
    </source>
</evidence>
<proteinExistence type="predicted"/>
<evidence type="ECO:0008006" key="4">
    <source>
        <dbReference type="Google" id="ProtNLM"/>
    </source>
</evidence>
<dbReference type="AlphaFoldDB" id="A0AAV4DA69"/>
<dbReference type="Proteomes" id="UP000735302">
    <property type="component" value="Unassembled WGS sequence"/>
</dbReference>
<comment type="caution">
    <text evidence="2">The sequence shown here is derived from an EMBL/GenBank/DDBJ whole genome shotgun (WGS) entry which is preliminary data.</text>
</comment>